<evidence type="ECO:0000256" key="1">
    <source>
        <dbReference type="ARBA" id="ARBA00022553"/>
    </source>
</evidence>
<accession>A0A6C0ELX8</accession>
<dbReference type="PRINTS" id="PR00344">
    <property type="entry name" value="BCTRLSENSOR"/>
</dbReference>
<dbReference type="PROSITE" id="PS50110">
    <property type="entry name" value="RESPONSE_REGULATORY"/>
    <property type="match status" value="2"/>
</dbReference>
<dbReference type="CDD" id="cd00156">
    <property type="entry name" value="REC"/>
    <property type="match status" value="1"/>
</dbReference>
<dbReference type="Pfam" id="PF00512">
    <property type="entry name" value="HisKA"/>
    <property type="match status" value="1"/>
</dbReference>
<dbReference type="Pfam" id="PF00072">
    <property type="entry name" value="Response_reg"/>
    <property type="match status" value="2"/>
</dbReference>
<sequence length="521" mass="58814">MEKDLTAQYFLSNLSHEIRTPLNGIVGYTQLMLQTKLDSTQKMYLTSMNKCCLQLMQLINDILDFSKLATGKMRIHSDCFGIHAVIDEINSTLGYRIKEKKQKCRYVLSKDLPKFIITDKGKLVQIMVNLISNANKFTSVGGQINVLISPKNDSQIEIAVEDNGIGIPDACKEDIFNAFYQVKQSYTKIGTGLGLAICKKLVELLGGEISFSSVENEGSIFTFSVPYEAYEVFRQKVEKNSKTIKGKFVLIVDADVDNRVNLGEMLFECHMRPIICSSAKETIRMVTQTSYPFSAVLLDICMPDMSGTDLAREIKNIKPELPLIAMSSIDGPIDESNFTYVLKTPIDKVQLLDYLTKVININSIEECRLTEPEKEIEEPKSPTTRTSIRILVAEDVATNLNILVKMLENIGYTDVDTAEDGEETIAKMDQQYNKGEPYDILLLDLRMPKLDGFAVAKHIREKGYTYPKTVVLTASVVDRDREQCRELGVKYFMLKPINMSHLKVVIKHLSFEIEPTVTVKK</sequence>
<dbReference type="InterPro" id="IPR005467">
    <property type="entry name" value="His_kinase_dom"/>
</dbReference>
<evidence type="ECO:0000259" key="3">
    <source>
        <dbReference type="PROSITE" id="PS50110"/>
    </source>
</evidence>
<dbReference type="InterPro" id="IPR004358">
    <property type="entry name" value="Sig_transdc_His_kin-like_C"/>
</dbReference>
<dbReference type="InterPro" id="IPR011006">
    <property type="entry name" value="CheY-like_superfamily"/>
</dbReference>
<dbReference type="AlphaFoldDB" id="A0A6C0ELX8"/>
<dbReference type="InterPro" id="IPR001789">
    <property type="entry name" value="Sig_transdc_resp-reg_receiver"/>
</dbReference>
<proteinExistence type="predicted"/>
<dbReference type="PANTHER" id="PTHR45339">
    <property type="entry name" value="HYBRID SIGNAL TRANSDUCTION HISTIDINE KINASE J"/>
    <property type="match status" value="1"/>
</dbReference>
<dbReference type="FunFam" id="3.30.565.10:FF:000010">
    <property type="entry name" value="Sensor histidine kinase RcsC"/>
    <property type="match status" value="1"/>
</dbReference>
<dbReference type="PANTHER" id="PTHR45339:SF5">
    <property type="entry name" value="HISTIDINE KINASE"/>
    <property type="match status" value="1"/>
</dbReference>
<dbReference type="PROSITE" id="PS50109">
    <property type="entry name" value="HIS_KIN"/>
    <property type="match status" value="1"/>
</dbReference>
<dbReference type="InterPro" id="IPR003594">
    <property type="entry name" value="HATPase_dom"/>
</dbReference>
<dbReference type="EMBL" id="MN738876">
    <property type="protein sequence ID" value="QHT29340.1"/>
    <property type="molecule type" value="Genomic_DNA"/>
</dbReference>
<dbReference type="InterPro" id="IPR003661">
    <property type="entry name" value="HisK_dim/P_dom"/>
</dbReference>
<dbReference type="Gene3D" id="1.10.287.130">
    <property type="match status" value="1"/>
</dbReference>
<feature type="domain" description="Histidine kinase" evidence="2">
    <location>
        <begin position="13"/>
        <end position="229"/>
    </location>
</feature>
<dbReference type="SMART" id="SM00388">
    <property type="entry name" value="HisKA"/>
    <property type="match status" value="1"/>
</dbReference>
<dbReference type="Pfam" id="PF02518">
    <property type="entry name" value="HATPase_c"/>
    <property type="match status" value="1"/>
</dbReference>
<dbReference type="CDD" id="cd00082">
    <property type="entry name" value="HisKA"/>
    <property type="match status" value="1"/>
</dbReference>
<dbReference type="SUPFAM" id="SSF47384">
    <property type="entry name" value="Homodimeric domain of signal transducing histidine kinase"/>
    <property type="match status" value="1"/>
</dbReference>
<keyword evidence="1" id="KW-0597">Phosphoprotein</keyword>
<dbReference type="SMART" id="SM00387">
    <property type="entry name" value="HATPase_c"/>
    <property type="match status" value="1"/>
</dbReference>
<dbReference type="Gene3D" id="3.30.565.10">
    <property type="entry name" value="Histidine kinase-like ATPase, C-terminal domain"/>
    <property type="match status" value="1"/>
</dbReference>
<name>A0A6C0ELX8_9ZZZZ</name>
<evidence type="ECO:0000313" key="4">
    <source>
        <dbReference type="EMBL" id="QHT29340.1"/>
    </source>
</evidence>
<evidence type="ECO:0008006" key="5">
    <source>
        <dbReference type="Google" id="ProtNLM"/>
    </source>
</evidence>
<dbReference type="GO" id="GO:0000155">
    <property type="term" value="F:phosphorelay sensor kinase activity"/>
    <property type="evidence" value="ECO:0007669"/>
    <property type="project" value="InterPro"/>
</dbReference>
<reference evidence="4" key="1">
    <citation type="journal article" date="2020" name="Nature">
        <title>Giant virus diversity and host interactions through global metagenomics.</title>
        <authorList>
            <person name="Schulz F."/>
            <person name="Roux S."/>
            <person name="Paez-Espino D."/>
            <person name="Jungbluth S."/>
            <person name="Walsh D.A."/>
            <person name="Denef V.J."/>
            <person name="McMahon K.D."/>
            <person name="Konstantinidis K.T."/>
            <person name="Eloe-Fadrosh E.A."/>
            <person name="Kyrpides N.C."/>
            <person name="Woyke T."/>
        </authorList>
    </citation>
    <scope>NUCLEOTIDE SEQUENCE</scope>
    <source>
        <strain evidence="4">GVMAG-M-3300005589-24</strain>
    </source>
</reference>
<protein>
    <recommendedName>
        <fullName evidence="5">Histidine kinase</fullName>
    </recommendedName>
</protein>
<dbReference type="InterPro" id="IPR036097">
    <property type="entry name" value="HisK_dim/P_sf"/>
</dbReference>
<evidence type="ECO:0000259" key="2">
    <source>
        <dbReference type="PROSITE" id="PS50109"/>
    </source>
</evidence>
<dbReference type="InterPro" id="IPR036890">
    <property type="entry name" value="HATPase_C_sf"/>
</dbReference>
<dbReference type="SUPFAM" id="SSF55874">
    <property type="entry name" value="ATPase domain of HSP90 chaperone/DNA topoisomerase II/histidine kinase"/>
    <property type="match status" value="1"/>
</dbReference>
<feature type="domain" description="Response regulatory" evidence="3">
    <location>
        <begin position="248"/>
        <end position="359"/>
    </location>
</feature>
<dbReference type="SMART" id="SM00448">
    <property type="entry name" value="REC"/>
    <property type="match status" value="2"/>
</dbReference>
<dbReference type="CDD" id="cd17546">
    <property type="entry name" value="REC_hyHK_CKI1_RcsC-like"/>
    <property type="match status" value="1"/>
</dbReference>
<feature type="domain" description="Response regulatory" evidence="3">
    <location>
        <begin position="389"/>
        <end position="510"/>
    </location>
</feature>
<dbReference type="CDD" id="cd16922">
    <property type="entry name" value="HATPase_EvgS-ArcB-TorS-like"/>
    <property type="match status" value="1"/>
</dbReference>
<dbReference type="SUPFAM" id="SSF52172">
    <property type="entry name" value="CheY-like"/>
    <property type="match status" value="2"/>
</dbReference>
<dbReference type="Gene3D" id="3.40.50.2300">
    <property type="match status" value="2"/>
</dbReference>
<organism evidence="4">
    <name type="scientific">viral metagenome</name>
    <dbReference type="NCBI Taxonomy" id="1070528"/>
    <lineage>
        <taxon>unclassified sequences</taxon>
        <taxon>metagenomes</taxon>
        <taxon>organismal metagenomes</taxon>
    </lineage>
</organism>